<reference evidence="1 2" key="2">
    <citation type="submission" date="2018-11" db="EMBL/GenBank/DDBJ databases">
        <authorList>
            <consortium name="Pathogen Informatics"/>
        </authorList>
    </citation>
    <scope>NUCLEOTIDE SEQUENCE [LARGE SCALE GENOMIC DNA]</scope>
</reference>
<reference evidence="3" key="1">
    <citation type="submission" date="2016-06" db="UniProtKB">
        <authorList>
            <consortium name="WormBaseParasite"/>
        </authorList>
    </citation>
    <scope>IDENTIFICATION</scope>
</reference>
<gene>
    <name evidence="1" type="ORF">GPUH_LOCUS5116</name>
</gene>
<sequence length="109" mass="11964">MSTEFVPISQSSGAIDFTSMKQQQQQNWQQPHTFFFASKPSAIDVFVHHMGVVINARTGELTQMQAVVHVDTFILPLSSVTPAVGSSHPPLQSVTLTGVILQTQSFLYC</sequence>
<dbReference type="EMBL" id="UYRT01010405">
    <property type="protein sequence ID" value="VDK49130.1"/>
    <property type="molecule type" value="Genomic_DNA"/>
</dbReference>
<keyword evidence="2" id="KW-1185">Reference proteome</keyword>
<protein>
    <submittedName>
        <fullName evidence="1 3">Uncharacterized protein</fullName>
    </submittedName>
</protein>
<evidence type="ECO:0000313" key="3">
    <source>
        <dbReference type="WBParaSite" id="GPUH_0000512201-mRNA-1"/>
    </source>
</evidence>
<organism evidence="3">
    <name type="scientific">Gongylonema pulchrum</name>
    <dbReference type="NCBI Taxonomy" id="637853"/>
    <lineage>
        <taxon>Eukaryota</taxon>
        <taxon>Metazoa</taxon>
        <taxon>Ecdysozoa</taxon>
        <taxon>Nematoda</taxon>
        <taxon>Chromadorea</taxon>
        <taxon>Rhabditida</taxon>
        <taxon>Spirurina</taxon>
        <taxon>Spiruromorpha</taxon>
        <taxon>Spiruroidea</taxon>
        <taxon>Gongylonematidae</taxon>
        <taxon>Gongylonema</taxon>
    </lineage>
</organism>
<proteinExistence type="predicted"/>
<dbReference type="WBParaSite" id="GPUH_0000512201-mRNA-1">
    <property type="protein sequence ID" value="GPUH_0000512201-mRNA-1"/>
    <property type="gene ID" value="GPUH_0000512201"/>
</dbReference>
<dbReference type="AlphaFoldDB" id="A0A183D8S4"/>
<accession>A0A183D8S4</accession>
<evidence type="ECO:0000313" key="1">
    <source>
        <dbReference type="EMBL" id="VDK49130.1"/>
    </source>
</evidence>
<name>A0A183D8S4_9BILA</name>
<evidence type="ECO:0000313" key="2">
    <source>
        <dbReference type="Proteomes" id="UP000271098"/>
    </source>
</evidence>
<dbReference type="Proteomes" id="UP000271098">
    <property type="component" value="Unassembled WGS sequence"/>
</dbReference>
<dbReference type="OrthoDB" id="5855624at2759"/>